<dbReference type="PATRIC" id="fig|135735.6.peg.3426"/>
<protein>
    <submittedName>
        <fullName evidence="1">Uncharacterized protein</fullName>
    </submittedName>
</protein>
<reference evidence="1 2" key="1">
    <citation type="journal article" date="2015" name="PLoS ONE">
        <title>Genome Sequence of Bacillus endophyticus and Analysis of Its Companion Mechanism in the Ketogulonigenium vulgare-Bacillus Strain Consortium.</title>
        <authorList>
            <person name="Jia N."/>
            <person name="Du J."/>
            <person name="Ding M.Z."/>
            <person name="Gao F."/>
            <person name="Yuan Y.J."/>
        </authorList>
    </citation>
    <scope>NUCLEOTIDE SEQUENCE [LARGE SCALE GENOMIC DNA]</scope>
    <source>
        <strain evidence="1 2">Hbe603</strain>
    </source>
</reference>
<dbReference type="Proteomes" id="UP000036202">
    <property type="component" value="Chromosome"/>
</dbReference>
<dbReference type="EMBL" id="CP011974">
    <property type="protein sequence ID" value="AKO93468.1"/>
    <property type="molecule type" value="Genomic_DNA"/>
</dbReference>
<dbReference type="GeneID" id="93700654"/>
<keyword evidence="2" id="KW-1185">Reference proteome</keyword>
<name>A0A0H4KYR3_9BACI</name>
<evidence type="ECO:0000313" key="2">
    <source>
        <dbReference type="Proteomes" id="UP000036202"/>
    </source>
</evidence>
<dbReference type="RefSeq" id="WP_019392252.1">
    <property type="nucleotide sequence ID" value="NZ_ALIM01000014.1"/>
</dbReference>
<proteinExistence type="predicted"/>
<gene>
    <name evidence="1" type="ORF">BEH_16140</name>
</gene>
<dbReference type="KEGG" id="beo:BEH_16140"/>
<organism evidence="1 2">
    <name type="scientific">Priestia filamentosa</name>
    <dbReference type="NCBI Taxonomy" id="1402861"/>
    <lineage>
        <taxon>Bacteria</taxon>
        <taxon>Bacillati</taxon>
        <taxon>Bacillota</taxon>
        <taxon>Bacilli</taxon>
        <taxon>Bacillales</taxon>
        <taxon>Bacillaceae</taxon>
        <taxon>Priestia</taxon>
    </lineage>
</organism>
<dbReference type="AlphaFoldDB" id="A0A0H4KYR3"/>
<evidence type="ECO:0000313" key="1">
    <source>
        <dbReference type="EMBL" id="AKO93468.1"/>
    </source>
</evidence>
<sequence length="82" mass="9629">MSIYKRYILVLFFIMSFSLLVGSLATTLLTEEGGMIFSLFAYFLLSLTLLWLPLRVENRFFEAYKRWMEKGGKWGEGKTNED</sequence>
<accession>A0A1X7DG50</accession>
<reference evidence="2" key="2">
    <citation type="submission" date="2015-06" db="EMBL/GenBank/DDBJ databases">
        <title>Genome Sequence of Bacillus endophyticus and Analysis of its Companion Mechanism in the Ketogulonigenium vulgare-Bacillus strain Consortium.</title>
        <authorList>
            <person name="Jia N."/>
            <person name="Du J."/>
            <person name="Ding M.-Z."/>
            <person name="Gao F."/>
            <person name="Yuan Y.-J."/>
        </authorList>
    </citation>
    <scope>NUCLEOTIDE SEQUENCE [LARGE SCALE GENOMIC DNA]</scope>
    <source>
        <strain evidence="2">Hbe603</strain>
    </source>
</reference>
<accession>A0A0H4KYR3</accession>